<evidence type="ECO:0000256" key="6">
    <source>
        <dbReference type="ARBA" id="ARBA00023002"/>
    </source>
</evidence>
<dbReference type="GO" id="GO:0004130">
    <property type="term" value="F:cytochrome-c peroxidase activity"/>
    <property type="evidence" value="ECO:0007669"/>
    <property type="project" value="TreeGrafter"/>
</dbReference>
<dbReference type="PROSITE" id="PS51007">
    <property type="entry name" value="CYTC"/>
    <property type="match status" value="1"/>
</dbReference>
<dbReference type="InterPro" id="IPR051395">
    <property type="entry name" value="Cytochrome_c_Peroxidase/MauG"/>
</dbReference>
<feature type="binding site" description="axial binding residue" evidence="9">
    <location>
        <position position="209"/>
    </location>
    <ligand>
        <name>heme c</name>
        <dbReference type="ChEBI" id="CHEBI:61717"/>
        <label>2</label>
    </ligand>
    <ligandPart>
        <name>Fe</name>
        <dbReference type="ChEBI" id="CHEBI:18248"/>
    </ligandPart>
</feature>
<comment type="subcellular location">
    <subcellularLocation>
        <location evidence="1">Periplasm</location>
    </subcellularLocation>
</comment>
<keyword evidence="7 9" id="KW-0408">Iron</keyword>
<keyword evidence="3 9" id="KW-0479">Metal-binding</keyword>
<feature type="domain" description="Cytochrome c" evidence="10">
    <location>
        <begin position="191"/>
        <end position="311"/>
    </location>
</feature>
<proteinExistence type="predicted"/>
<feature type="binding site" description="covalent" evidence="8">
    <location>
        <position position="208"/>
    </location>
    <ligand>
        <name>heme c</name>
        <dbReference type="ChEBI" id="CHEBI:61717"/>
        <label>2</label>
    </ligand>
</feature>
<accession>A0A1Y2JYV4</accession>
<name>A0A1Y2JYV4_9PROT</name>
<reference evidence="11 12" key="1">
    <citation type="journal article" date="2016" name="BMC Genomics">
        <title>Combined genomic and structural analyses of a cultured magnetotactic bacterium reveals its niche adaptation to a dynamic environment.</title>
        <authorList>
            <person name="Araujo A.C."/>
            <person name="Morillo V."/>
            <person name="Cypriano J."/>
            <person name="Teixeira L.C."/>
            <person name="Leao P."/>
            <person name="Lyra S."/>
            <person name="Almeida L.G."/>
            <person name="Bazylinski D.A."/>
            <person name="Vasconcellos A.T."/>
            <person name="Abreu F."/>
            <person name="Lins U."/>
        </authorList>
    </citation>
    <scope>NUCLEOTIDE SEQUENCE [LARGE SCALE GENOMIC DNA]</scope>
    <source>
        <strain evidence="11 12">IT-1</strain>
    </source>
</reference>
<dbReference type="PANTHER" id="PTHR30600">
    <property type="entry name" value="CYTOCHROME C PEROXIDASE-RELATED"/>
    <property type="match status" value="1"/>
</dbReference>
<feature type="binding site" description="axial binding residue" evidence="9">
    <location>
        <position position="286"/>
    </location>
    <ligand>
        <name>heme c</name>
        <dbReference type="ChEBI" id="CHEBI:61717"/>
        <label>2</label>
    </ligand>
    <ligandPart>
        <name>Fe</name>
        <dbReference type="ChEBI" id="CHEBI:18248"/>
    </ligandPart>
</feature>
<evidence type="ECO:0000259" key="10">
    <source>
        <dbReference type="PROSITE" id="PS51007"/>
    </source>
</evidence>
<keyword evidence="11" id="KW-0575">Peroxidase</keyword>
<dbReference type="InterPro" id="IPR004852">
    <property type="entry name" value="Di-haem_cyt_c_peroxidsae"/>
</dbReference>
<feature type="binding site" description="axial binding residue" evidence="9">
    <location>
        <position position="67"/>
    </location>
    <ligand>
        <name>heme c</name>
        <dbReference type="ChEBI" id="CHEBI:61717"/>
        <label>1</label>
    </ligand>
    <ligandPart>
        <name>Fe</name>
        <dbReference type="ChEBI" id="CHEBI:18248"/>
    </ligandPart>
</feature>
<dbReference type="EMBL" id="LVJN01000021">
    <property type="protein sequence ID" value="OSM00068.1"/>
    <property type="molecule type" value="Genomic_DNA"/>
</dbReference>
<dbReference type="PIRSF" id="PIRSF000294">
    <property type="entry name" value="Cytochrome-c_peroxidase"/>
    <property type="match status" value="1"/>
</dbReference>
<evidence type="ECO:0000256" key="9">
    <source>
        <dbReference type="PIRSR" id="PIRSR000294-2"/>
    </source>
</evidence>
<sequence>MFAPFGVLAQPLGAQAPSGWDPYLNPLQPLPSVKSLQINREKAELGGFLFHDLRLSRDDTISCATCHPLNQGGVDQEAVSTGVGGRQGGVNAPTVLNSGLNFRQFWDGRARDLFEQAAGPVHNPVEMDTNWREVAAKLQRDAEVKQRFDKLYADGVTGANIQDAIAAFEKTLLTPSPFDRFMRGDPNALNADQKHGYALFISLGCASCHQGRNIGGNAFQKFGVFGDYLKERGGPITQADLGRYNVTGRERDRGRFKIPSLRNVALTPPYFHDGSVATLNEAVRIMAQYQLGRRISDQEITFIVAFLSALSGELPEPRR</sequence>
<feature type="binding site" description="covalent" evidence="8">
    <location>
        <position position="205"/>
    </location>
    <ligand>
        <name>heme c</name>
        <dbReference type="ChEBI" id="CHEBI:61717"/>
        <label>2</label>
    </ligand>
</feature>
<dbReference type="InterPro" id="IPR009056">
    <property type="entry name" value="Cyt_c-like_dom"/>
</dbReference>
<evidence type="ECO:0000313" key="11">
    <source>
        <dbReference type="EMBL" id="OSM00068.1"/>
    </source>
</evidence>
<evidence type="ECO:0000256" key="1">
    <source>
        <dbReference type="ARBA" id="ARBA00004418"/>
    </source>
</evidence>
<evidence type="ECO:0000256" key="8">
    <source>
        <dbReference type="PIRSR" id="PIRSR000294-1"/>
    </source>
</evidence>
<dbReference type="GO" id="GO:0009055">
    <property type="term" value="F:electron transfer activity"/>
    <property type="evidence" value="ECO:0007669"/>
    <property type="project" value="InterPro"/>
</dbReference>
<keyword evidence="2 8" id="KW-0349">Heme</keyword>
<dbReference type="PANTHER" id="PTHR30600:SF7">
    <property type="entry name" value="CYTOCHROME C PEROXIDASE-RELATED"/>
    <property type="match status" value="1"/>
</dbReference>
<evidence type="ECO:0000256" key="2">
    <source>
        <dbReference type="ARBA" id="ARBA00022617"/>
    </source>
</evidence>
<keyword evidence="12" id="KW-1185">Reference proteome</keyword>
<feature type="binding site" description="covalent" evidence="8">
    <location>
        <position position="63"/>
    </location>
    <ligand>
        <name>heme c</name>
        <dbReference type="ChEBI" id="CHEBI:61717"/>
        <label>1</label>
    </ligand>
</feature>
<dbReference type="Gene3D" id="1.10.760.10">
    <property type="entry name" value="Cytochrome c-like domain"/>
    <property type="match status" value="2"/>
</dbReference>
<dbReference type="Proteomes" id="UP000194003">
    <property type="component" value="Unassembled WGS sequence"/>
</dbReference>
<dbReference type="InterPro" id="IPR036909">
    <property type="entry name" value="Cyt_c-like_dom_sf"/>
</dbReference>
<comment type="PTM">
    <text evidence="8">Binds 2 heme groups per subunit.</text>
</comment>
<evidence type="ECO:0000313" key="12">
    <source>
        <dbReference type="Proteomes" id="UP000194003"/>
    </source>
</evidence>
<dbReference type="GO" id="GO:0042597">
    <property type="term" value="C:periplasmic space"/>
    <property type="evidence" value="ECO:0007669"/>
    <property type="project" value="UniProtKB-SubCell"/>
</dbReference>
<keyword evidence="4" id="KW-0732">Signal</keyword>
<keyword evidence="6" id="KW-0560">Oxidoreductase</keyword>
<protein>
    <submittedName>
        <fullName evidence="11">Putative cytochrome c peroxidase</fullName>
    </submittedName>
</protein>
<dbReference type="GO" id="GO:0046872">
    <property type="term" value="F:metal ion binding"/>
    <property type="evidence" value="ECO:0007669"/>
    <property type="project" value="UniProtKB-KW"/>
</dbReference>
<feature type="binding site" description="covalent" evidence="8">
    <location>
        <position position="66"/>
    </location>
    <ligand>
        <name>heme c</name>
        <dbReference type="ChEBI" id="CHEBI:61717"/>
        <label>1</label>
    </ligand>
</feature>
<dbReference type="InterPro" id="IPR026259">
    <property type="entry name" value="MauG/Cytc_peroxidase"/>
</dbReference>
<evidence type="ECO:0000256" key="3">
    <source>
        <dbReference type="ARBA" id="ARBA00022723"/>
    </source>
</evidence>
<evidence type="ECO:0000256" key="4">
    <source>
        <dbReference type="ARBA" id="ARBA00022729"/>
    </source>
</evidence>
<organism evidence="11 12">
    <name type="scientific">Magnetofaba australis IT-1</name>
    <dbReference type="NCBI Taxonomy" id="1434232"/>
    <lineage>
        <taxon>Bacteria</taxon>
        <taxon>Pseudomonadati</taxon>
        <taxon>Pseudomonadota</taxon>
        <taxon>Magnetococcia</taxon>
        <taxon>Magnetococcales</taxon>
        <taxon>Magnetococcaceae</taxon>
        <taxon>Magnetofaba</taxon>
    </lineage>
</organism>
<gene>
    <name evidence="11" type="ORF">MAIT1_00488</name>
</gene>
<comment type="caution">
    <text evidence="11">The sequence shown here is derived from an EMBL/GenBank/DDBJ whole genome shotgun (WGS) entry which is preliminary data.</text>
</comment>
<dbReference type="GO" id="GO:0020037">
    <property type="term" value="F:heme binding"/>
    <property type="evidence" value="ECO:0007669"/>
    <property type="project" value="InterPro"/>
</dbReference>
<dbReference type="Pfam" id="PF00034">
    <property type="entry name" value="Cytochrom_C"/>
    <property type="match status" value="1"/>
</dbReference>
<dbReference type="STRING" id="1434232.MAIT1_00488"/>
<comment type="cofactor">
    <cofactor evidence="8">
        <name>heme</name>
        <dbReference type="ChEBI" id="CHEBI:30413"/>
    </cofactor>
    <text evidence="8">Binds 2 heme groups.</text>
</comment>
<dbReference type="SUPFAM" id="SSF46626">
    <property type="entry name" value="Cytochrome c"/>
    <property type="match status" value="2"/>
</dbReference>
<evidence type="ECO:0000256" key="5">
    <source>
        <dbReference type="ARBA" id="ARBA00022764"/>
    </source>
</evidence>
<dbReference type="AlphaFoldDB" id="A0A1Y2JYV4"/>
<keyword evidence="5" id="KW-0574">Periplasm</keyword>
<evidence type="ECO:0000256" key="7">
    <source>
        <dbReference type="ARBA" id="ARBA00023004"/>
    </source>
</evidence>
<dbReference type="Pfam" id="PF03150">
    <property type="entry name" value="CCP_MauG"/>
    <property type="match status" value="1"/>
</dbReference>